<name>A0A0G4H0V2_VITBC</name>
<evidence type="ECO:0000313" key="3">
    <source>
        <dbReference type="Proteomes" id="UP000041254"/>
    </source>
</evidence>
<dbReference type="Proteomes" id="UP000041254">
    <property type="component" value="Unassembled WGS sequence"/>
</dbReference>
<sequence length="153" mass="16765">VVSRYHIMSSSASSSPKKPSATTAILDTALMAKYTAAERQIMCLTVMAFLIPQGASAASTHSPNSPAVPAVPAIDPTIDIDWTDDEAWDTYLLRKKQRNYKMHRSGPLPPPPSPPSKGPEDDEEVWDTYLLMKKRQNAKGPRDPIKLLGPVPK</sequence>
<gene>
    <name evidence="2" type="ORF">Vbra_19205</name>
</gene>
<reference evidence="2 3" key="1">
    <citation type="submission" date="2014-11" db="EMBL/GenBank/DDBJ databases">
        <authorList>
            <person name="Zhu J."/>
            <person name="Qi W."/>
            <person name="Song R."/>
        </authorList>
    </citation>
    <scope>NUCLEOTIDE SEQUENCE [LARGE SCALE GENOMIC DNA]</scope>
</reference>
<keyword evidence="3" id="KW-1185">Reference proteome</keyword>
<evidence type="ECO:0000256" key="1">
    <source>
        <dbReference type="SAM" id="MobiDB-lite"/>
    </source>
</evidence>
<feature type="region of interest" description="Disordered" evidence="1">
    <location>
        <begin position="99"/>
        <end position="153"/>
    </location>
</feature>
<feature type="compositionally biased region" description="Low complexity" evidence="1">
    <location>
        <begin position="9"/>
        <end position="20"/>
    </location>
</feature>
<accession>A0A0G4H0V2</accession>
<dbReference type="VEuPathDB" id="CryptoDB:Vbra_19205"/>
<feature type="region of interest" description="Disordered" evidence="1">
    <location>
        <begin position="1"/>
        <end position="20"/>
    </location>
</feature>
<protein>
    <submittedName>
        <fullName evidence="2">Uncharacterized protein</fullName>
    </submittedName>
</protein>
<dbReference type="InParanoid" id="A0A0G4H0V2"/>
<dbReference type="EMBL" id="CDMY01000915">
    <property type="protein sequence ID" value="CEM36968.1"/>
    <property type="molecule type" value="Genomic_DNA"/>
</dbReference>
<dbReference type="AlphaFoldDB" id="A0A0G4H0V2"/>
<feature type="compositionally biased region" description="Pro residues" evidence="1">
    <location>
        <begin position="107"/>
        <end position="117"/>
    </location>
</feature>
<proteinExistence type="predicted"/>
<organism evidence="2 3">
    <name type="scientific">Vitrella brassicaformis (strain CCMP3155)</name>
    <dbReference type="NCBI Taxonomy" id="1169540"/>
    <lineage>
        <taxon>Eukaryota</taxon>
        <taxon>Sar</taxon>
        <taxon>Alveolata</taxon>
        <taxon>Colpodellida</taxon>
        <taxon>Vitrellaceae</taxon>
        <taxon>Vitrella</taxon>
    </lineage>
</organism>
<evidence type="ECO:0000313" key="2">
    <source>
        <dbReference type="EMBL" id="CEM36968.1"/>
    </source>
</evidence>
<feature type="non-terminal residue" evidence="2">
    <location>
        <position position="1"/>
    </location>
</feature>